<name>A0ABP9FVX3_9MICC</name>
<dbReference type="InterPro" id="IPR017039">
    <property type="entry name" value="Virul_fac_BrkB"/>
</dbReference>
<proteinExistence type="predicted"/>
<evidence type="ECO:0000256" key="1">
    <source>
        <dbReference type="ARBA" id="ARBA00004651"/>
    </source>
</evidence>
<dbReference type="PANTHER" id="PTHR30213">
    <property type="entry name" value="INNER MEMBRANE PROTEIN YHJD"/>
    <property type="match status" value="1"/>
</dbReference>
<keyword evidence="5 7" id="KW-0472">Membrane</keyword>
<feature type="region of interest" description="Disordered" evidence="6">
    <location>
        <begin position="1"/>
        <end position="25"/>
    </location>
</feature>
<dbReference type="EMBL" id="BAABLW010000003">
    <property type="protein sequence ID" value="GAA4915035.1"/>
    <property type="molecule type" value="Genomic_DNA"/>
</dbReference>
<keyword evidence="2" id="KW-1003">Cell membrane</keyword>
<feature type="transmembrane region" description="Helical" evidence="7">
    <location>
        <begin position="330"/>
        <end position="354"/>
    </location>
</feature>
<protein>
    <recommendedName>
        <fullName evidence="10">YihY/virulence factor BrkB family protein</fullName>
    </recommendedName>
</protein>
<evidence type="ECO:0000256" key="6">
    <source>
        <dbReference type="SAM" id="MobiDB-lite"/>
    </source>
</evidence>
<evidence type="ECO:0000256" key="5">
    <source>
        <dbReference type="ARBA" id="ARBA00023136"/>
    </source>
</evidence>
<keyword evidence="4 7" id="KW-1133">Transmembrane helix</keyword>
<evidence type="ECO:0000256" key="7">
    <source>
        <dbReference type="SAM" id="Phobius"/>
    </source>
</evidence>
<sequence>MAYPSRLRPRPVGGRAGNQQQNTGGILDSARARIARHDENREVSAKIDPLDVERLKQEELQARMAYGRARREGKGGFGLVLPALGWGLARANRTRLLRAVNLFFFHYGTVMAAGAAYMMFFSVAAMLFAGFAIAGLVIGGNQEYQELIVRAVNTAIPGIIGEDGLATPKQLFQTRGLNLALLVSLVVAVVTSLSWVHGLRSGMRSIWERPLMAENVLVVKARDLGIMLVLVIIVLSTAVIGVVTTLFIEEILHLLGWELDGVASRLTRVTSLVIAFGLDMFMAVVLMRGASRLSIPVSVLWQSALIAGIGASMLRLGSTQLLQNYADAPLLAGFATVLGLFFYFYLFSLVYLVASAWGAIAAADHSAKVG</sequence>
<feature type="transmembrane region" description="Helical" evidence="7">
    <location>
        <begin position="96"/>
        <end position="113"/>
    </location>
</feature>
<evidence type="ECO:0000256" key="4">
    <source>
        <dbReference type="ARBA" id="ARBA00022989"/>
    </source>
</evidence>
<feature type="transmembrane region" description="Helical" evidence="7">
    <location>
        <begin position="224"/>
        <end position="248"/>
    </location>
</feature>
<reference evidence="9" key="1">
    <citation type="journal article" date="2019" name="Int. J. Syst. Evol. Microbiol.">
        <title>The Global Catalogue of Microorganisms (GCM) 10K type strain sequencing project: providing services to taxonomists for standard genome sequencing and annotation.</title>
        <authorList>
            <consortium name="The Broad Institute Genomics Platform"/>
            <consortium name="The Broad Institute Genome Sequencing Center for Infectious Disease"/>
            <person name="Wu L."/>
            <person name="Ma J."/>
        </authorList>
    </citation>
    <scope>NUCLEOTIDE SEQUENCE [LARGE SCALE GENOMIC DNA]</scope>
    <source>
        <strain evidence="9">JCM 19129</strain>
    </source>
</reference>
<dbReference type="Proteomes" id="UP001500368">
    <property type="component" value="Unassembled WGS sequence"/>
</dbReference>
<accession>A0ABP9FVX3</accession>
<dbReference type="Pfam" id="PF03631">
    <property type="entry name" value="Virul_fac_BrkB"/>
    <property type="match status" value="1"/>
</dbReference>
<keyword evidence="9" id="KW-1185">Reference proteome</keyword>
<comment type="subcellular location">
    <subcellularLocation>
        <location evidence="1">Cell membrane</location>
        <topology evidence="1">Multi-pass membrane protein</topology>
    </subcellularLocation>
</comment>
<feature type="transmembrane region" description="Helical" evidence="7">
    <location>
        <begin position="269"/>
        <end position="287"/>
    </location>
</feature>
<evidence type="ECO:0008006" key="10">
    <source>
        <dbReference type="Google" id="ProtNLM"/>
    </source>
</evidence>
<evidence type="ECO:0000313" key="8">
    <source>
        <dbReference type="EMBL" id="GAA4915035.1"/>
    </source>
</evidence>
<evidence type="ECO:0000256" key="3">
    <source>
        <dbReference type="ARBA" id="ARBA00022692"/>
    </source>
</evidence>
<comment type="caution">
    <text evidence="8">The sequence shown here is derived from an EMBL/GenBank/DDBJ whole genome shotgun (WGS) entry which is preliminary data.</text>
</comment>
<dbReference type="RefSeq" id="WP_345476754.1">
    <property type="nucleotide sequence ID" value="NZ_BAABLW010000003.1"/>
</dbReference>
<keyword evidence="3 7" id="KW-0812">Transmembrane</keyword>
<feature type="transmembrane region" description="Helical" evidence="7">
    <location>
        <begin position="177"/>
        <end position="196"/>
    </location>
</feature>
<feature type="transmembrane region" description="Helical" evidence="7">
    <location>
        <begin position="299"/>
        <end position="318"/>
    </location>
</feature>
<dbReference type="PANTHER" id="PTHR30213:SF1">
    <property type="entry name" value="INNER MEMBRANE PROTEIN YHJD"/>
    <property type="match status" value="1"/>
</dbReference>
<evidence type="ECO:0000313" key="9">
    <source>
        <dbReference type="Proteomes" id="UP001500368"/>
    </source>
</evidence>
<gene>
    <name evidence="8" type="ORF">GCM10025790_07620</name>
</gene>
<organism evidence="8 9">
    <name type="scientific">Nesterenkonia rhizosphaerae</name>
    <dbReference type="NCBI Taxonomy" id="1348272"/>
    <lineage>
        <taxon>Bacteria</taxon>
        <taxon>Bacillati</taxon>
        <taxon>Actinomycetota</taxon>
        <taxon>Actinomycetes</taxon>
        <taxon>Micrococcales</taxon>
        <taxon>Micrococcaceae</taxon>
        <taxon>Nesterenkonia</taxon>
    </lineage>
</organism>
<evidence type="ECO:0000256" key="2">
    <source>
        <dbReference type="ARBA" id="ARBA00022475"/>
    </source>
</evidence>